<dbReference type="Pfam" id="PF04230">
    <property type="entry name" value="PS_pyruv_trans"/>
    <property type="match status" value="1"/>
</dbReference>
<protein>
    <submittedName>
        <fullName evidence="2">Polysaccharide pyruvyl transferase</fullName>
    </submittedName>
</protein>
<accession>A0A0N7KWA2</accession>
<gene>
    <name evidence="2" type="primary">wcuL</name>
</gene>
<proteinExistence type="predicted"/>
<sequence length="316" mass="36980">MHQNNLKNKLNEILPFIKDKNEVIFLDYPVYLNVGDLLIYHGTENFFKENNINVKLRRSNARYSVKEIEKYLNPNTVILMQGGGNFGDLYPEFQKFRQDVVSSFPDTRIIILPQTAFFENEHELDKSVKAFGAHKDLIIFSRDTRSLSIFKKFTSQTFLMPDMAHSLWGTLPKSQKSKGTLYLIRNDKEINKVQRRLLEHKKGDDKYVDWEDILTSKDLLMRKLCRKLDGIGGVTNLSVLKNISNVIWYNYTYKMVQRYALYFTSHEKVVTSRMHGHIFSCLLSLPNDVIDNAYGKNSGYFKEWTYDIDGTKLLEE</sequence>
<organism evidence="2">
    <name type="scientific">Klebsiella sp. 7824</name>
    <dbReference type="NCBI Taxonomy" id="1497807"/>
    <lineage>
        <taxon>Bacteria</taxon>
        <taxon>Pseudomonadati</taxon>
        <taxon>Pseudomonadota</taxon>
        <taxon>Gammaproteobacteria</taxon>
        <taxon>Enterobacterales</taxon>
        <taxon>Enterobacteriaceae</taxon>
        <taxon>Klebsiella/Raoultella group</taxon>
        <taxon>Klebsiella</taxon>
    </lineage>
</organism>
<keyword evidence="2" id="KW-0808">Transferase</keyword>
<name>A0A0N7KWA2_9ENTR</name>
<dbReference type="GO" id="GO:0016740">
    <property type="term" value="F:transferase activity"/>
    <property type="evidence" value="ECO:0007669"/>
    <property type="project" value="UniProtKB-KW"/>
</dbReference>
<dbReference type="InterPro" id="IPR007345">
    <property type="entry name" value="Polysacch_pyruvyl_Trfase"/>
</dbReference>
<dbReference type="EMBL" id="AB924568">
    <property type="protein sequence ID" value="BAT23553.1"/>
    <property type="molecule type" value="Genomic_DNA"/>
</dbReference>
<dbReference type="AlphaFoldDB" id="A0A0N7KWA2"/>
<reference evidence="2" key="1">
    <citation type="submission" date="2014-04" db="EMBL/GenBank/DDBJ databases">
        <authorList>
            <person name="Harrison E."/>
        </authorList>
    </citation>
    <scope>NUCLEOTIDE SEQUENCE</scope>
    <source>
        <strain evidence="2">7824</strain>
    </source>
</reference>
<reference evidence="2" key="2">
    <citation type="journal article" date="2015" name="Sci. Rep.">
        <title>Genetic analysis of capsular polysaccharide synthesis gene clusters in 79 capsular types of Klebsiella spp.</title>
        <authorList>
            <person name="Pan Y.J."/>
            <person name="Lin T.L."/>
            <person name="Chen C.T."/>
            <person name="Chen Y.Y."/>
            <person name="Hsieh P.F."/>
            <person name="Hsu C.R."/>
            <person name="Wu M.C."/>
            <person name="Wang J.T."/>
        </authorList>
    </citation>
    <scope>NUCLEOTIDE SEQUENCE</scope>
    <source>
        <strain evidence="2">7824</strain>
    </source>
</reference>
<feature type="domain" description="Polysaccharide pyruvyl transferase" evidence="1">
    <location>
        <begin position="33"/>
        <end position="286"/>
    </location>
</feature>
<evidence type="ECO:0000313" key="2">
    <source>
        <dbReference type="EMBL" id="BAT23553.1"/>
    </source>
</evidence>
<evidence type="ECO:0000259" key="1">
    <source>
        <dbReference type="Pfam" id="PF04230"/>
    </source>
</evidence>